<gene>
    <name evidence="5" type="ordered locus">Ddes_2357</name>
</gene>
<keyword evidence="2" id="KW-0547">Nucleotide-binding</keyword>
<dbReference type="PANTHER" id="PTHR13504:SF33">
    <property type="entry name" value="FIC FAMILY PROTEIN"/>
    <property type="match status" value="1"/>
</dbReference>
<dbReference type="PANTHER" id="PTHR13504">
    <property type="entry name" value="FIDO DOMAIN-CONTAINING PROTEIN DDB_G0283145"/>
    <property type="match status" value="1"/>
</dbReference>
<dbReference type="SUPFAM" id="SSF140931">
    <property type="entry name" value="Fic-like"/>
    <property type="match status" value="1"/>
</dbReference>
<evidence type="ECO:0000259" key="4">
    <source>
        <dbReference type="PROSITE" id="PS51459"/>
    </source>
</evidence>
<dbReference type="HOGENOM" id="CLU_041789_0_0_7"/>
<keyword evidence="2" id="KW-0067">ATP-binding</keyword>
<dbReference type="KEGG" id="dds:Ddes_2357"/>
<evidence type="ECO:0000313" key="5">
    <source>
        <dbReference type="EMBL" id="ACL50251.1"/>
    </source>
</evidence>
<dbReference type="STRING" id="525146.Ddes_2357"/>
<dbReference type="AlphaFoldDB" id="B8J4X1"/>
<dbReference type="EMBL" id="CP001358">
    <property type="protein sequence ID" value="ACL50251.1"/>
    <property type="molecule type" value="Genomic_DNA"/>
</dbReference>
<reference evidence="5" key="1">
    <citation type="submission" date="2009-01" db="EMBL/GenBank/DDBJ databases">
        <title>Complete sequence of Desulfovibrio desulfuricans subsp. desulfuricans str. ATCC 27774.</title>
        <authorList>
            <consortium name="US DOE Joint Genome Institute"/>
            <person name="Lucas S."/>
            <person name="Copeland A."/>
            <person name="Lapidus A."/>
            <person name="Glavina del Rio T."/>
            <person name="Tice H."/>
            <person name="Bruce D."/>
            <person name="Goodwin L."/>
            <person name="Pitluck S."/>
            <person name="Sims D."/>
            <person name="Lu M."/>
            <person name="Kiss H."/>
            <person name="Meineke L."/>
            <person name="Brettin T."/>
            <person name="Detter J.C."/>
            <person name="Han C."/>
            <person name="Larimer F."/>
            <person name="Land M."/>
            <person name="Hauser L."/>
            <person name="Kyrpides N."/>
            <person name="Ovchinnikova G."/>
            <person name="Hazen T.C."/>
        </authorList>
    </citation>
    <scope>NUCLEOTIDE SEQUENCE [LARGE SCALE GENOMIC DNA]</scope>
    <source>
        <strain evidence="5">ATCC 27774</strain>
    </source>
</reference>
<feature type="binding site" evidence="2">
    <location>
        <begin position="248"/>
        <end position="249"/>
    </location>
    <ligand>
        <name>ATP</name>
        <dbReference type="ChEBI" id="CHEBI:30616"/>
    </ligand>
</feature>
<dbReference type="eggNOG" id="COG3177">
    <property type="taxonomic scope" value="Bacteria"/>
</dbReference>
<accession>B8J4X1</accession>
<dbReference type="InterPro" id="IPR025230">
    <property type="entry name" value="DUF4172"/>
</dbReference>
<dbReference type="PROSITE" id="PS51459">
    <property type="entry name" value="FIDO"/>
    <property type="match status" value="1"/>
</dbReference>
<dbReference type="GO" id="GO:0005524">
    <property type="term" value="F:ATP binding"/>
    <property type="evidence" value="ECO:0007669"/>
    <property type="project" value="UniProtKB-KW"/>
</dbReference>
<name>B8J4X1_DESDA</name>
<feature type="site" description="Important for autoinhibition of adenylyltransferase activity" evidence="3">
    <location>
        <position position="65"/>
    </location>
</feature>
<dbReference type="Pfam" id="PF13776">
    <property type="entry name" value="DUF4172"/>
    <property type="match status" value="1"/>
</dbReference>
<sequence>MRYVHERPEWPTFQWAIAKLTEPLATIRHKQGLLLGRMNALGFSIRAEAGLETLTMDVVTSSAIEGESLDVAQVRSSLARRLGIDIGGLTPVSRNVEGVVEMMLDATQRYAETLTAERLFGWHASLFPTGYGASRRITVGAWRKPEAGPMQVVSGYIGHEKVHFEAPAAERLDLEMGRFLEWFNTPHELDPVLKAGIAHLWFVTIHPFEDGNGRIARAIADCALARADDCPQRFYSMSGQIERERKEYYDILERTQKGGLDITPWLSWFLDCLGRAIEGADETLAAVMHKARIWQHANQHPLNERQRGIINRLLDGFEGKLTSGKYAKLAKCSPDTALRDIRELMAYGILQQGESGGRSTSYALTDVATNQ</sequence>
<dbReference type="InterPro" id="IPR003812">
    <property type="entry name" value="Fido"/>
</dbReference>
<proteinExistence type="predicted"/>
<feature type="active site" evidence="1">
    <location>
        <position position="206"/>
    </location>
</feature>
<evidence type="ECO:0000256" key="1">
    <source>
        <dbReference type="PIRSR" id="PIRSR640198-1"/>
    </source>
</evidence>
<evidence type="ECO:0000256" key="3">
    <source>
        <dbReference type="PIRSR" id="PIRSR640198-3"/>
    </source>
</evidence>
<dbReference type="Gene3D" id="1.10.3290.10">
    <property type="entry name" value="Fido-like domain"/>
    <property type="match status" value="1"/>
</dbReference>
<protein>
    <submittedName>
        <fullName evidence="5">Filamentation induced by cAMP protein Fic</fullName>
    </submittedName>
</protein>
<organism evidence="5">
    <name type="scientific">Desulfovibrio desulfuricans (strain ATCC 27774 / DSM 6949 / MB)</name>
    <dbReference type="NCBI Taxonomy" id="525146"/>
    <lineage>
        <taxon>Bacteria</taxon>
        <taxon>Pseudomonadati</taxon>
        <taxon>Thermodesulfobacteriota</taxon>
        <taxon>Desulfovibrionia</taxon>
        <taxon>Desulfovibrionales</taxon>
        <taxon>Desulfovibrionaceae</taxon>
        <taxon>Desulfovibrio</taxon>
    </lineage>
</organism>
<evidence type="ECO:0000256" key="2">
    <source>
        <dbReference type="PIRSR" id="PIRSR640198-2"/>
    </source>
</evidence>
<feature type="binding site" evidence="2">
    <location>
        <begin position="210"/>
        <end position="217"/>
    </location>
    <ligand>
        <name>ATP</name>
        <dbReference type="ChEBI" id="CHEBI:30616"/>
    </ligand>
</feature>
<dbReference type="Pfam" id="PF02661">
    <property type="entry name" value="Fic"/>
    <property type="match status" value="1"/>
</dbReference>
<dbReference type="InterPro" id="IPR040198">
    <property type="entry name" value="Fido_containing"/>
</dbReference>
<dbReference type="InterPro" id="IPR036597">
    <property type="entry name" value="Fido-like_dom_sf"/>
</dbReference>
<feature type="domain" description="Fido" evidence="4">
    <location>
        <begin position="114"/>
        <end position="271"/>
    </location>
</feature>